<name>A0ABX1M132_9CYAN</name>
<evidence type="ECO:0000259" key="2">
    <source>
        <dbReference type="Pfam" id="PF12708"/>
    </source>
</evidence>
<dbReference type="InterPro" id="IPR011050">
    <property type="entry name" value="Pectin_lyase_fold/virulence"/>
</dbReference>
<proteinExistence type="predicted"/>
<sequence>MKRRFFLLSAGTLTFSQLLVNCAENNQATPINQSPKDSSGKRELNKFRKNLNNFPNENISYPADAGVIDVMKDYGARGDGRTDDTTAIQSAISAAVGTKMIVYFPKGTYLVSNTISAKDTNGVWRCRLILQGYNKQNTIIKLKDNCPGFTDSKNPKDVLQTGSDNPIAQDGPQAGGGNQAFNNSVLNLTIDIGIGNIGARGLEYLANNQGILENVTIKSSDPKMLGDIGLAMIRFGPGPCLIKNVTIIGFNYGIYAFGMEYGLTFENIAIEGQRVAGIYNNGQVMAIRRLISYNEGTIPVIKLDGAGFLVMVDSELICSGNTKNSVAIDSVGDNSEFFLRNVKTSGYRVVSITKRRQSEKTENPMIEYSSLPVKQLFSSTRKSLNLQVKETPNYYNNNFSDWAFVGPPTGGDDTSNIQAALNSGKPVVYFKSGLGYFISTKLVIPSTVKKIVGMKATILFSKNNTYFRDKSKPKALWEVVDGSDLLVIEALDCTIFNTNTETAGCYFMHNKSARSIVLKRIPAGYGAYKNETPASGVPLGELYIEDYSGTIRINVPQKVWVRQFNPENFEDGYNAKVTNNGGDLWILGFKIEGPGSAIETNNGGRTEVLGGEIYASGYVPPAGKACFLVNNSSVSFSVGTSGVNQYPVIVRETRGKVTKNLNHRDLPSRGGPSVALPLYSGQVTRKKGMK</sequence>
<organism evidence="3 4">
    <name type="scientific">Brasilonema octagenarum UFV-OR1</name>
    <dbReference type="NCBI Taxonomy" id="417115"/>
    <lineage>
        <taxon>Bacteria</taxon>
        <taxon>Bacillati</taxon>
        <taxon>Cyanobacteriota</taxon>
        <taxon>Cyanophyceae</taxon>
        <taxon>Nostocales</taxon>
        <taxon>Scytonemataceae</taxon>
        <taxon>Brasilonema</taxon>
        <taxon>Octagenarum group</taxon>
    </lineage>
</organism>
<accession>A0ABX1M132</accession>
<protein>
    <recommendedName>
        <fullName evidence="2">Rhamnogalacturonase A/B/Epimerase-like pectate lyase domain-containing protein</fullName>
    </recommendedName>
</protein>
<reference evidence="3 4" key="1">
    <citation type="submission" date="2018-06" db="EMBL/GenBank/DDBJ databases">
        <title>Comparative genomics of Brasilonema spp. strains.</title>
        <authorList>
            <person name="Alvarenga D.O."/>
            <person name="Fiore M.F."/>
            <person name="Varani A.M."/>
        </authorList>
    </citation>
    <scope>NUCLEOTIDE SEQUENCE [LARGE SCALE GENOMIC DNA]</scope>
    <source>
        <strain evidence="3 4">UFV-OR1</strain>
    </source>
</reference>
<comment type="caution">
    <text evidence="3">The sequence shown here is derived from an EMBL/GenBank/DDBJ whole genome shotgun (WGS) entry which is preliminary data.</text>
</comment>
<feature type="domain" description="Rhamnogalacturonase A/B/Epimerase-like pectate lyase" evidence="2">
    <location>
        <begin position="69"/>
        <end position="276"/>
    </location>
</feature>
<dbReference type="InterPro" id="IPR012334">
    <property type="entry name" value="Pectin_lyas_fold"/>
</dbReference>
<evidence type="ECO:0000256" key="1">
    <source>
        <dbReference type="SAM" id="MobiDB-lite"/>
    </source>
</evidence>
<evidence type="ECO:0000313" key="4">
    <source>
        <dbReference type="Proteomes" id="UP000762253"/>
    </source>
</evidence>
<dbReference type="SUPFAM" id="SSF51126">
    <property type="entry name" value="Pectin lyase-like"/>
    <property type="match status" value="2"/>
</dbReference>
<dbReference type="RefSeq" id="WP_169263812.1">
    <property type="nucleotide sequence ID" value="NZ_QMEC01000013.1"/>
</dbReference>
<dbReference type="Pfam" id="PF12708">
    <property type="entry name" value="Pect-lyase_RHGA_epim"/>
    <property type="match status" value="1"/>
</dbReference>
<dbReference type="Gene3D" id="2.160.20.10">
    <property type="entry name" value="Single-stranded right-handed beta-helix, Pectin lyase-like"/>
    <property type="match status" value="2"/>
</dbReference>
<dbReference type="InterPro" id="IPR024535">
    <property type="entry name" value="RHGA/B-epi-like_pectate_lyase"/>
</dbReference>
<keyword evidence="4" id="KW-1185">Reference proteome</keyword>
<feature type="region of interest" description="Disordered" evidence="1">
    <location>
        <begin position="154"/>
        <end position="174"/>
    </location>
</feature>
<dbReference type="Proteomes" id="UP000762253">
    <property type="component" value="Unassembled WGS sequence"/>
</dbReference>
<dbReference type="EMBL" id="QMEC01000013">
    <property type="protein sequence ID" value="NMF62213.1"/>
    <property type="molecule type" value="Genomic_DNA"/>
</dbReference>
<gene>
    <name evidence="3" type="ORF">DP115_05165</name>
</gene>
<evidence type="ECO:0000313" key="3">
    <source>
        <dbReference type="EMBL" id="NMF62213.1"/>
    </source>
</evidence>